<reference evidence="2 3" key="1">
    <citation type="submission" date="2008-07" db="EMBL/GenBank/DDBJ databases">
        <authorList>
            <person name="Tandeau de Marsac N."/>
            <person name="Ferriera S."/>
            <person name="Johnson J."/>
            <person name="Kravitz S."/>
            <person name="Beeson K."/>
            <person name="Sutton G."/>
            <person name="Rogers Y.-H."/>
            <person name="Friedman R."/>
            <person name="Frazier M."/>
            <person name="Venter J.C."/>
        </authorList>
    </citation>
    <scope>NUCLEOTIDE SEQUENCE [LARGE SCALE GENOMIC DNA]</scope>
    <source>
        <strain evidence="2 3">PCC 7420</strain>
    </source>
</reference>
<name>B4VSX1_9CYAN</name>
<evidence type="ECO:0000313" key="2">
    <source>
        <dbReference type="EMBL" id="EDX75013.1"/>
    </source>
</evidence>
<dbReference type="Gene3D" id="3.40.50.720">
    <property type="entry name" value="NAD(P)-binding Rossmann-like Domain"/>
    <property type="match status" value="1"/>
</dbReference>
<dbReference type="OrthoDB" id="560660at2"/>
<gene>
    <name evidence="2" type="ORF">MC7420_887</name>
</gene>
<evidence type="ECO:0000313" key="3">
    <source>
        <dbReference type="Proteomes" id="UP000003835"/>
    </source>
</evidence>
<dbReference type="PANTHER" id="PTHR42879:SF2">
    <property type="entry name" value="3-OXOACYL-[ACYL-CARRIER-PROTEIN] REDUCTASE FABG"/>
    <property type="match status" value="1"/>
</dbReference>
<organism evidence="2 3">
    <name type="scientific">Coleofasciculus chthonoplastes PCC 7420</name>
    <dbReference type="NCBI Taxonomy" id="118168"/>
    <lineage>
        <taxon>Bacteria</taxon>
        <taxon>Bacillati</taxon>
        <taxon>Cyanobacteriota</taxon>
        <taxon>Cyanophyceae</taxon>
        <taxon>Coleofasciculales</taxon>
        <taxon>Coleofasciculaceae</taxon>
        <taxon>Coleofasciculus</taxon>
    </lineage>
</organism>
<evidence type="ECO:0000256" key="1">
    <source>
        <dbReference type="ARBA" id="ARBA00006484"/>
    </source>
</evidence>
<accession>B4VSX1</accession>
<dbReference type="Proteomes" id="UP000003835">
    <property type="component" value="Unassembled WGS sequence"/>
</dbReference>
<dbReference type="EMBL" id="DS989851">
    <property type="protein sequence ID" value="EDX75013.1"/>
    <property type="molecule type" value="Genomic_DNA"/>
</dbReference>
<dbReference type="InterPro" id="IPR050259">
    <property type="entry name" value="SDR"/>
</dbReference>
<dbReference type="STRING" id="118168.MC7420_887"/>
<dbReference type="SUPFAM" id="SSF51735">
    <property type="entry name" value="NAD(P)-binding Rossmann-fold domains"/>
    <property type="match status" value="1"/>
</dbReference>
<dbReference type="AlphaFoldDB" id="B4VSX1"/>
<dbReference type="PRINTS" id="PR00081">
    <property type="entry name" value="GDHRDH"/>
</dbReference>
<dbReference type="HOGENOM" id="CLU_010194_2_19_3"/>
<dbReference type="InterPro" id="IPR002347">
    <property type="entry name" value="SDR_fam"/>
</dbReference>
<dbReference type="Pfam" id="PF00106">
    <property type="entry name" value="adh_short"/>
    <property type="match status" value="1"/>
</dbReference>
<dbReference type="eggNOG" id="COG1028">
    <property type="taxonomic scope" value="Bacteria"/>
</dbReference>
<protein>
    <submittedName>
        <fullName evidence="2">Oxidoreductase, short chain dehydrogenase/reductase family</fullName>
    </submittedName>
</protein>
<proteinExistence type="inferred from homology"/>
<comment type="similarity">
    <text evidence="1">Belongs to the short-chain dehydrogenases/reductases (SDR) family.</text>
</comment>
<dbReference type="InterPro" id="IPR036291">
    <property type="entry name" value="NAD(P)-bd_dom_sf"/>
</dbReference>
<sequence length="139" mass="14883">MSYSPYLLQGQKALVTGGSSGIGAGVVRQLAKAGATVAINYHSHGEAAEKIVEDIKSAHGEAIAIQADVSQEADVKAMFSKVLNEFGTIDILVNNSGIQKDSPFLDMSLKDWNLVLSVNLTGQFLCAREAAKEFWLSRI</sequence>
<keyword evidence="3" id="KW-1185">Reference proteome</keyword>
<dbReference type="PANTHER" id="PTHR42879">
    <property type="entry name" value="3-OXOACYL-(ACYL-CARRIER-PROTEIN) REDUCTASE"/>
    <property type="match status" value="1"/>
</dbReference>